<comment type="catalytic activity">
    <reaction evidence="7 10">
        <text>L-glutamine + H2O = L-glutamate + NH4(+)</text>
        <dbReference type="Rhea" id="RHEA:15889"/>
        <dbReference type="ChEBI" id="CHEBI:15377"/>
        <dbReference type="ChEBI" id="CHEBI:28938"/>
        <dbReference type="ChEBI" id="CHEBI:29985"/>
        <dbReference type="ChEBI" id="CHEBI:58359"/>
        <dbReference type="EC" id="3.5.1.2"/>
    </reaction>
</comment>
<keyword evidence="3 10" id="KW-0663">Pyridoxal phosphate</keyword>
<keyword evidence="4 10" id="KW-0315">Glutamine amidotransferase</keyword>
<proteinExistence type="inferred from homology"/>
<feature type="binding site" evidence="10 12">
    <location>
        <position position="105"/>
    </location>
    <ligand>
        <name>L-glutamine</name>
        <dbReference type="ChEBI" id="CHEBI:58359"/>
    </ligand>
</feature>
<dbReference type="InterPro" id="IPR021196">
    <property type="entry name" value="PdxT/SNO_CS"/>
</dbReference>
<dbReference type="Proteomes" id="UP000683246">
    <property type="component" value="Chromosome"/>
</dbReference>
<dbReference type="UniPathway" id="UPA00245"/>
<evidence type="ECO:0000256" key="8">
    <source>
        <dbReference type="ARBA" id="ARBA00054599"/>
    </source>
</evidence>
<dbReference type="GO" id="GO:0036381">
    <property type="term" value="F:pyridoxal 5'-phosphate synthase (glutamine hydrolysing) activity"/>
    <property type="evidence" value="ECO:0007669"/>
    <property type="project" value="UniProtKB-UniRule"/>
</dbReference>
<evidence type="ECO:0000256" key="1">
    <source>
        <dbReference type="ARBA" id="ARBA00008345"/>
    </source>
</evidence>
<dbReference type="PANTHER" id="PTHR31559:SF0">
    <property type="entry name" value="PYRIDOXAL 5'-PHOSPHATE SYNTHASE SUBUNIT SNO1-RELATED"/>
    <property type="match status" value="1"/>
</dbReference>
<evidence type="ECO:0000313" key="14">
    <source>
        <dbReference type="Proteomes" id="UP000683246"/>
    </source>
</evidence>
<evidence type="ECO:0000256" key="3">
    <source>
        <dbReference type="ARBA" id="ARBA00022898"/>
    </source>
</evidence>
<organism evidence="13 14">
    <name type="scientific">Vallitalea pronyensis</name>
    <dbReference type="NCBI Taxonomy" id="1348613"/>
    <lineage>
        <taxon>Bacteria</taxon>
        <taxon>Bacillati</taxon>
        <taxon>Bacillota</taxon>
        <taxon>Clostridia</taxon>
        <taxon>Lachnospirales</taxon>
        <taxon>Vallitaleaceae</taxon>
        <taxon>Vallitalea</taxon>
    </lineage>
</organism>
<comment type="function">
    <text evidence="8 10">Catalyzes the hydrolysis of glutamine to glutamate and ammonia as part of the biosynthesis of pyridoxal 5'-phosphate. The resulting ammonia molecule is channeled to the active site of PdxS.</text>
</comment>
<dbReference type="EMBL" id="CP058649">
    <property type="protein sequence ID" value="QUI22284.1"/>
    <property type="molecule type" value="Genomic_DNA"/>
</dbReference>
<dbReference type="RefSeq" id="WP_212697768.1">
    <property type="nucleotide sequence ID" value="NZ_CP058649.1"/>
</dbReference>
<dbReference type="Gene3D" id="3.40.50.880">
    <property type="match status" value="1"/>
</dbReference>
<feature type="active site" description="Charge relay system" evidence="10 11">
    <location>
        <position position="172"/>
    </location>
</feature>
<feature type="binding site" evidence="10 12">
    <location>
        <begin position="134"/>
        <end position="135"/>
    </location>
    <ligand>
        <name>L-glutamine</name>
        <dbReference type="ChEBI" id="CHEBI:58359"/>
    </ligand>
</feature>
<evidence type="ECO:0000256" key="11">
    <source>
        <dbReference type="PIRSR" id="PIRSR005639-1"/>
    </source>
</evidence>
<dbReference type="PROSITE" id="PS51130">
    <property type="entry name" value="PDXT_SNO_2"/>
    <property type="match status" value="1"/>
</dbReference>
<dbReference type="AlphaFoldDB" id="A0A8J8MIJ3"/>
<dbReference type="PANTHER" id="PTHR31559">
    <property type="entry name" value="PYRIDOXAL 5'-PHOSPHATE SYNTHASE SUBUNIT SNO"/>
    <property type="match status" value="1"/>
</dbReference>
<name>A0A8J8MIJ3_9FIRM</name>
<evidence type="ECO:0000256" key="10">
    <source>
        <dbReference type="HAMAP-Rule" id="MF_01615"/>
    </source>
</evidence>
<dbReference type="NCBIfam" id="TIGR03800">
    <property type="entry name" value="PLP_synth_Pdx2"/>
    <property type="match status" value="1"/>
</dbReference>
<feature type="active site" description="Charge relay system" evidence="10 11">
    <location>
        <position position="170"/>
    </location>
</feature>
<evidence type="ECO:0000256" key="2">
    <source>
        <dbReference type="ARBA" id="ARBA00022801"/>
    </source>
</evidence>
<comment type="subunit">
    <text evidence="9 10">In the presence of PdxS, forms a dodecamer of heterodimers. Only shows activity in the heterodimer.</text>
</comment>
<evidence type="ECO:0000256" key="4">
    <source>
        <dbReference type="ARBA" id="ARBA00022962"/>
    </source>
</evidence>
<dbReference type="PROSITE" id="PS01236">
    <property type="entry name" value="PDXT_SNO_1"/>
    <property type="match status" value="1"/>
</dbReference>
<accession>A0A8J8MIJ3</accession>
<dbReference type="GO" id="GO:0006543">
    <property type="term" value="P:L-glutamine catabolic process"/>
    <property type="evidence" value="ECO:0007669"/>
    <property type="project" value="UniProtKB-UniRule"/>
</dbReference>
<dbReference type="GO" id="GO:0004359">
    <property type="term" value="F:glutaminase activity"/>
    <property type="evidence" value="ECO:0007669"/>
    <property type="project" value="UniProtKB-UniRule"/>
</dbReference>
<evidence type="ECO:0000256" key="7">
    <source>
        <dbReference type="ARBA" id="ARBA00049534"/>
    </source>
</evidence>
<dbReference type="InterPro" id="IPR029062">
    <property type="entry name" value="Class_I_gatase-like"/>
</dbReference>
<dbReference type="PIRSF" id="PIRSF005639">
    <property type="entry name" value="Glut_amidoT_SNO"/>
    <property type="match status" value="1"/>
</dbReference>
<dbReference type="SUPFAM" id="SSF52317">
    <property type="entry name" value="Class I glutamine amidotransferase-like"/>
    <property type="match status" value="1"/>
</dbReference>
<dbReference type="GO" id="GO:0008614">
    <property type="term" value="P:pyridoxine metabolic process"/>
    <property type="evidence" value="ECO:0007669"/>
    <property type="project" value="TreeGrafter"/>
</dbReference>
<dbReference type="KEGG" id="vpy:HZI73_08230"/>
<evidence type="ECO:0000256" key="9">
    <source>
        <dbReference type="ARBA" id="ARBA00064749"/>
    </source>
</evidence>
<keyword evidence="2 10" id="KW-0378">Hydrolase</keyword>
<dbReference type="InterPro" id="IPR002161">
    <property type="entry name" value="PdxT/SNO"/>
</dbReference>
<reference evidence="13" key="1">
    <citation type="submission" date="2020-07" db="EMBL/GenBank/DDBJ databases">
        <title>Vallitalea pronyensis genome.</title>
        <authorList>
            <person name="Postec A."/>
        </authorList>
    </citation>
    <scope>NUCLEOTIDE SEQUENCE</scope>
    <source>
        <strain evidence="13">FatNI3</strain>
    </source>
</reference>
<dbReference type="Pfam" id="PF01174">
    <property type="entry name" value="SNO"/>
    <property type="match status" value="1"/>
</dbReference>
<dbReference type="CDD" id="cd01749">
    <property type="entry name" value="GATase1_PB"/>
    <property type="match status" value="1"/>
</dbReference>
<comment type="catalytic activity">
    <reaction evidence="6 10">
        <text>aldehydo-D-ribose 5-phosphate + D-glyceraldehyde 3-phosphate + L-glutamine = pyridoxal 5'-phosphate + L-glutamate + phosphate + 3 H2O + H(+)</text>
        <dbReference type="Rhea" id="RHEA:31507"/>
        <dbReference type="ChEBI" id="CHEBI:15377"/>
        <dbReference type="ChEBI" id="CHEBI:15378"/>
        <dbReference type="ChEBI" id="CHEBI:29985"/>
        <dbReference type="ChEBI" id="CHEBI:43474"/>
        <dbReference type="ChEBI" id="CHEBI:58273"/>
        <dbReference type="ChEBI" id="CHEBI:58359"/>
        <dbReference type="ChEBI" id="CHEBI:59776"/>
        <dbReference type="ChEBI" id="CHEBI:597326"/>
        <dbReference type="EC" id="4.3.3.6"/>
    </reaction>
</comment>
<dbReference type="GO" id="GO:1903600">
    <property type="term" value="C:glutaminase complex"/>
    <property type="evidence" value="ECO:0007669"/>
    <property type="project" value="TreeGrafter"/>
</dbReference>
<dbReference type="PROSITE" id="PS51273">
    <property type="entry name" value="GATASE_TYPE_1"/>
    <property type="match status" value="1"/>
</dbReference>
<feature type="binding site" evidence="10 12">
    <location>
        <begin position="46"/>
        <end position="48"/>
    </location>
    <ligand>
        <name>L-glutamine</name>
        <dbReference type="ChEBI" id="CHEBI:58359"/>
    </ligand>
</feature>
<dbReference type="HAMAP" id="MF_01615">
    <property type="entry name" value="PdxT"/>
    <property type="match status" value="1"/>
</dbReference>
<dbReference type="EC" id="3.5.1.2" evidence="10"/>
<feature type="active site" description="Nucleophile" evidence="10 11">
    <location>
        <position position="78"/>
    </location>
</feature>
<gene>
    <name evidence="10 13" type="primary">pdxT</name>
    <name evidence="13" type="ORF">HZI73_08230</name>
</gene>
<evidence type="ECO:0000256" key="5">
    <source>
        <dbReference type="ARBA" id="ARBA00023239"/>
    </source>
</evidence>
<dbReference type="EC" id="4.3.3.6" evidence="10"/>
<protein>
    <recommendedName>
        <fullName evidence="10">Pyridoxal 5'-phosphate synthase subunit PdxT</fullName>
        <ecNumber evidence="10">4.3.3.6</ecNumber>
    </recommendedName>
    <alternativeName>
        <fullName evidence="10">Pdx2</fullName>
    </alternativeName>
    <alternativeName>
        <fullName evidence="10">Pyridoxal 5'-phosphate synthase glutaminase subunit</fullName>
        <ecNumber evidence="10">3.5.1.2</ecNumber>
    </alternativeName>
</protein>
<sequence length="196" mass="21807">MIIGILALQGAFYEHKCMIKQLGHQVIEVRKPSDLDTIHGLILPGGESTTMSKLLVDVGLLAPIQKKIQQHLPILGTCAGLILLAKEVENCTIPTLGVLDITVRRNAFGRQLDSFMVRDIIPKLSKKPIPMTFIRAPFITRAAHPIDVLHRIDGHIVAVQHQYIMGLAFHPELSNDTTIHEHFLRCIAIPIHTPVH</sequence>
<dbReference type="FunFam" id="3.40.50.880:FF:000010">
    <property type="entry name" value="uncharacterized protein LOC100176842 isoform X2"/>
    <property type="match status" value="1"/>
</dbReference>
<comment type="similarity">
    <text evidence="1 10">Belongs to the glutaminase PdxT/SNO family.</text>
</comment>
<comment type="pathway">
    <text evidence="10">Cofactor biosynthesis; pyridoxal 5'-phosphate biosynthesis.</text>
</comment>
<keyword evidence="5 10" id="KW-0456">Lyase</keyword>
<evidence type="ECO:0000256" key="6">
    <source>
        <dbReference type="ARBA" id="ARBA00047992"/>
    </source>
</evidence>
<evidence type="ECO:0000256" key="12">
    <source>
        <dbReference type="PIRSR" id="PIRSR005639-2"/>
    </source>
</evidence>
<keyword evidence="14" id="KW-1185">Reference proteome</keyword>
<dbReference type="GO" id="GO:0042823">
    <property type="term" value="P:pyridoxal phosphate biosynthetic process"/>
    <property type="evidence" value="ECO:0007669"/>
    <property type="project" value="UniProtKB-UniRule"/>
</dbReference>
<dbReference type="GO" id="GO:0005829">
    <property type="term" value="C:cytosol"/>
    <property type="evidence" value="ECO:0007669"/>
    <property type="project" value="TreeGrafter"/>
</dbReference>
<evidence type="ECO:0000313" key="13">
    <source>
        <dbReference type="EMBL" id="QUI22284.1"/>
    </source>
</evidence>